<evidence type="ECO:0000256" key="1">
    <source>
        <dbReference type="SAM" id="MobiDB-lite"/>
    </source>
</evidence>
<keyword evidence="3" id="KW-1185">Reference proteome</keyword>
<dbReference type="Proteomes" id="UP000824890">
    <property type="component" value="Unassembled WGS sequence"/>
</dbReference>
<protein>
    <submittedName>
        <fullName evidence="2">Uncharacterized protein</fullName>
    </submittedName>
</protein>
<gene>
    <name evidence="2" type="ORF">HID58_068542</name>
</gene>
<feature type="region of interest" description="Disordered" evidence="1">
    <location>
        <begin position="263"/>
        <end position="332"/>
    </location>
</feature>
<evidence type="ECO:0000313" key="2">
    <source>
        <dbReference type="EMBL" id="KAH0881148.1"/>
    </source>
</evidence>
<proteinExistence type="predicted"/>
<sequence>MTSPPTPITSPAFTKDIEIKRWVITRPPTPPASVANFEMKEKFQEVQTIRHLHLPQETRSQNIRGGDKGKGIAYEKHGSSKQDGPFHPYKGKFTRGVGDGSSLNGRGSGYGDRRRGMQSRGPQPRGMVHRGQQLASVAEGEQQLPDPTKLMFDAFKGVGKYLREEGPIGAEAEASGGNNKARKALLFEETTAGHDLVSTGEGVEHAGNQVLKMQSEDDDAVKKDDERALHKQALDEANMMLEGELLSDSELLLEEGEELEDWEHGEITDGMEEEEHVGEGVEEGEQAVLEADAGETDVADPGKAPLKKGVKAGNGGAPKKRSGPGFVSPRKKLLAKVAKAGDKGAKKASNKP</sequence>
<feature type="region of interest" description="Disordered" evidence="1">
    <location>
        <begin position="50"/>
        <end position="148"/>
    </location>
</feature>
<evidence type="ECO:0000313" key="3">
    <source>
        <dbReference type="Proteomes" id="UP000824890"/>
    </source>
</evidence>
<reference evidence="2 3" key="1">
    <citation type="submission" date="2021-05" db="EMBL/GenBank/DDBJ databases">
        <title>Genome Assembly of Synthetic Allotetraploid Brassica napus Reveals Homoeologous Exchanges between Subgenomes.</title>
        <authorList>
            <person name="Davis J.T."/>
        </authorList>
    </citation>
    <scope>NUCLEOTIDE SEQUENCE [LARGE SCALE GENOMIC DNA]</scope>
    <source>
        <strain evidence="3">cv. Da-Ae</strain>
        <tissue evidence="2">Seedling</tissue>
    </source>
</reference>
<feature type="compositionally biased region" description="Acidic residues" evidence="1">
    <location>
        <begin position="268"/>
        <end position="285"/>
    </location>
</feature>
<name>A0ABQ7ZLU2_BRANA</name>
<dbReference type="EMBL" id="JAGKQM010000015">
    <property type="protein sequence ID" value="KAH0881148.1"/>
    <property type="molecule type" value="Genomic_DNA"/>
</dbReference>
<organism evidence="2 3">
    <name type="scientific">Brassica napus</name>
    <name type="common">Rape</name>
    <dbReference type="NCBI Taxonomy" id="3708"/>
    <lineage>
        <taxon>Eukaryota</taxon>
        <taxon>Viridiplantae</taxon>
        <taxon>Streptophyta</taxon>
        <taxon>Embryophyta</taxon>
        <taxon>Tracheophyta</taxon>
        <taxon>Spermatophyta</taxon>
        <taxon>Magnoliopsida</taxon>
        <taxon>eudicotyledons</taxon>
        <taxon>Gunneridae</taxon>
        <taxon>Pentapetalae</taxon>
        <taxon>rosids</taxon>
        <taxon>malvids</taxon>
        <taxon>Brassicales</taxon>
        <taxon>Brassicaceae</taxon>
        <taxon>Brassiceae</taxon>
        <taxon>Brassica</taxon>
    </lineage>
</organism>
<accession>A0ABQ7ZLU2</accession>
<comment type="caution">
    <text evidence="2">The sequence shown here is derived from an EMBL/GenBank/DDBJ whole genome shotgun (WGS) entry which is preliminary data.</text>
</comment>
<feature type="compositionally biased region" description="Basic and acidic residues" evidence="1">
    <location>
        <begin position="65"/>
        <end position="80"/>
    </location>
</feature>